<dbReference type="SUPFAM" id="SSF52172">
    <property type="entry name" value="CheY-like"/>
    <property type="match status" value="1"/>
</dbReference>
<evidence type="ECO:0000256" key="2">
    <source>
        <dbReference type="PROSITE-ProRule" id="PRU00169"/>
    </source>
</evidence>
<dbReference type="PANTHER" id="PTHR44591:SF3">
    <property type="entry name" value="RESPONSE REGULATORY DOMAIN-CONTAINING PROTEIN"/>
    <property type="match status" value="1"/>
</dbReference>
<evidence type="ECO:0000259" key="3">
    <source>
        <dbReference type="PROSITE" id="PS50110"/>
    </source>
</evidence>
<dbReference type="Gene3D" id="3.40.50.2300">
    <property type="match status" value="1"/>
</dbReference>
<protein>
    <submittedName>
        <fullName evidence="4">Response regulator</fullName>
    </submittedName>
</protein>
<evidence type="ECO:0000313" key="5">
    <source>
        <dbReference type="Proteomes" id="UP000471751"/>
    </source>
</evidence>
<feature type="domain" description="Response regulatory" evidence="3">
    <location>
        <begin position="29"/>
        <end position="145"/>
    </location>
</feature>
<comment type="caution">
    <text evidence="2">Lacks conserved residue(s) required for the propagation of feature annotation.</text>
</comment>
<evidence type="ECO:0000313" key="4">
    <source>
        <dbReference type="EMBL" id="NES10413.1"/>
    </source>
</evidence>
<organism evidence="4 5">
    <name type="scientific">Pseudomonas laurentiana</name>
    <dbReference type="NCBI Taxonomy" id="2364649"/>
    <lineage>
        <taxon>Bacteria</taxon>
        <taxon>Pseudomonadati</taxon>
        <taxon>Pseudomonadota</taxon>
        <taxon>Gammaproteobacteria</taxon>
        <taxon>Pseudomonadales</taxon>
        <taxon>Pseudomonadaceae</taxon>
        <taxon>Pseudomonas</taxon>
    </lineage>
</organism>
<reference evidence="4 5" key="1">
    <citation type="submission" date="2020-02" db="EMBL/GenBank/DDBJ databases">
        <title>Broccoli isolated Pseudomonas sp.</title>
        <authorList>
            <person name="Fujikawa T."/>
            <person name="Sawada H."/>
        </authorList>
    </citation>
    <scope>NUCLEOTIDE SEQUENCE [LARGE SCALE GENOMIC DNA]</scope>
    <source>
        <strain evidence="4 5">JCM 32154</strain>
    </source>
</reference>
<dbReference type="Proteomes" id="UP000471751">
    <property type="component" value="Unassembled WGS sequence"/>
</dbReference>
<dbReference type="PANTHER" id="PTHR44591">
    <property type="entry name" value="STRESS RESPONSE REGULATOR PROTEIN 1"/>
    <property type="match status" value="1"/>
</dbReference>
<dbReference type="Pfam" id="PF00072">
    <property type="entry name" value="Response_reg"/>
    <property type="match status" value="1"/>
</dbReference>
<name>A0A6I5RR83_9PSED</name>
<dbReference type="RefSeq" id="WP_163936526.1">
    <property type="nucleotide sequence ID" value="NZ_BMQU01000017.1"/>
</dbReference>
<evidence type="ECO:0000256" key="1">
    <source>
        <dbReference type="ARBA" id="ARBA00022553"/>
    </source>
</evidence>
<sequence length="148" mass="16065">MTDHENILSDAEREALSAVMHAPVATVLSVLIVDDQRDAANHVAEQLCAHGFQCQVLDNGNAALERLQTDRTIGLLITGLHMAPVEGLELIRLIRASERAALPVVIIAGEAEVQDAISAMHLGVVDFLLRPIDMETLLVLVRRELGMC</sequence>
<comment type="caution">
    <text evidence="4">The sequence shown here is derived from an EMBL/GenBank/DDBJ whole genome shotgun (WGS) entry which is preliminary data.</text>
</comment>
<dbReference type="AlphaFoldDB" id="A0A6I5RR83"/>
<accession>A0A6I5RR83</accession>
<dbReference type="InterPro" id="IPR001789">
    <property type="entry name" value="Sig_transdc_resp-reg_receiver"/>
</dbReference>
<dbReference type="EMBL" id="JAAHBT010000127">
    <property type="protein sequence ID" value="NES10413.1"/>
    <property type="molecule type" value="Genomic_DNA"/>
</dbReference>
<dbReference type="PROSITE" id="PS50110">
    <property type="entry name" value="RESPONSE_REGULATORY"/>
    <property type="match status" value="1"/>
</dbReference>
<keyword evidence="5" id="KW-1185">Reference proteome</keyword>
<dbReference type="GO" id="GO:0000160">
    <property type="term" value="P:phosphorelay signal transduction system"/>
    <property type="evidence" value="ECO:0007669"/>
    <property type="project" value="InterPro"/>
</dbReference>
<gene>
    <name evidence="4" type="ORF">G3O07_12790</name>
</gene>
<dbReference type="SMART" id="SM00448">
    <property type="entry name" value="REC"/>
    <property type="match status" value="1"/>
</dbReference>
<keyword evidence="1" id="KW-0597">Phosphoprotein</keyword>
<proteinExistence type="predicted"/>
<dbReference type="InterPro" id="IPR050595">
    <property type="entry name" value="Bact_response_regulator"/>
</dbReference>
<dbReference type="InterPro" id="IPR011006">
    <property type="entry name" value="CheY-like_superfamily"/>
</dbReference>